<keyword evidence="1" id="KW-0812">Transmembrane</keyword>
<feature type="transmembrane region" description="Helical" evidence="1">
    <location>
        <begin position="98"/>
        <end position="115"/>
    </location>
</feature>
<dbReference type="Proteomes" id="UP000698173">
    <property type="component" value="Unassembled WGS sequence"/>
</dbReference>
<evidence type="ECO:0000313" key="2">
    <source>
        <dbReference type="EMBL" id="HJF31173.1"/>
    </source>
</evidence>
<dbReference type="AlphaFoldDB" id="A0A921FWQ7"/>
<dbReference type="EMBL" id="DYWT01000090">
    <property type="protein sequence ID" value="HJF31173.1"/>
    <property type="molecule type" value="Genomic_DNA"/>
</dbReference>
<keyword evidence="1" id="KW-0472">Membrane</keyword>
<organism evidence="2 3">
    <name type="scientific">Sporosarcina psychrophila</name>
    <name type="common">Bacillus psychrophilus</name>
    <dbReference type="NCBI Taxonomy" id="1476"/>
    <lineage>
        <taxon>Bacteria</taxon>
        <taxon>Bacillati</taxon>
        <taxon>Bacillota</taxon>
        <taxon>Bacilli</taxon>
        <taxon>Bacillales</taxon>
        <taxon>Caryophanaceae</taxon>
        <taxon>Sporosarcina</taxon>
    </lineage>
</organism>
<feature type="transmembrane region" description="Helical" evidence="1">
    <location>
        <begin position="60"/>
        <end position="78"/>
    </location>
</feature>
<evidence type="ECO:0000313" key="3">
    <source>
        <dbReference type="Proteomes" id="UP000698173"/>
    </source>
</evidence>
<name>A0A921FWQ7_SPOPS</name>
<feature type="transmembrane region" description="Helical" evidence="1">
    <location>
        <begin position="26"/>
        <end position="48"/>
    </location>
</feature>
<proteinExistence type="predicted"/>
<dbReference type="InterPro" id="IPR025912">
    <property type="entry name" value="YrvL"/>
</dbReference>
<comment type="caution">
    <text evidence="2">The sequence shown here is derived from an EMBL/GenBank/DDBJ whole genome shotgun (WGS) entry which is preliminary data.</text>
</comment>
<sequence>MLSKVNENRERMDLGGTANINKIKTIVICTSIVLIILFGITFFEYIFLRLLGFQYNSLGALVFFFVMYVFLEIPLSFITNAIPKSLKSVGIIQSSKGWLSFFLNTGLTFALIQLLDTFMVNIAITWQGSLIFALISGLIGLKLKEKDEEPPVIDSEEFKDIGNRFNFKK</sequence>
<evidence type="ECO:0000256" key="1">
    <source>
        <dbReference type="SAM" id="Phobius"/>
    </source>
</evidence>
<reference evidence="2" key="2">
    <citation type="submission" date="2021-09" db="EMBL/GenBank/DDBJ databases">
        <authorList>
            <person name="Gilroy R."/>
        </authorList>
    </citation>
    <scope>NUCLEOTIDE SEQUENCE</scope>
    <source>
        <strain evidence="2">CHK171-7178</strain>
    </source>
</reference>
<protein>
    <submittedName>
        <fullName evidence="2">Regulatory YrvL family protein</fullName>
    </submittedName>
</protein>
<dbReference type="Pfam" id="PF14184">
    <property type="entry name" value="YrvL"/>
    <property type="match status" value="1"/>
</dbReference>
<feature type="transmembrane region" description="Helical" evidence="1">
    <location>
        <begin position="121"/>
        <end position="141"/>
    </location>
</feature>
<reference evidence="2" key="1">
    <citation type="journal article" date="2021" name="PeerJ">
        <title>Extensive microbial diversity within the chicken gut microbiome revealed by metagenomics and culture.</title>
        <authorList>
            <person name="Gilroy R."/>
            <person name="Ravi A."/>
            <person name="Getino M."/>
            <person name="Pursley I."/>
            <person name="Horton D.L."/>
            <person name="Alikhan N.F."/>
            <person name="Baker D."/>
            <person name="Gharbi K."/>
            <person name="Hall N."/>
            <person name="Watson M."/>
            <person name="Adriaenssens E.M."/>
            <person name="Foster-Nyarko E."/>
            <person name="Jarju S."/>
            <person name="Secka A."/>
            <person name="Antonio M."/>
            <person name="Oren A."/>
            <person name="Chaudhuri R.R."/>
            <person name="La Ragione R."/>
            <person name="Hildebrand F."/>
            <person name="Pallen M.J."/>
        </authorList>
    </citation>
    <scope>NUCLEOTIDE SEQUENCE</scope>
    <source>
        <strain evidence="2">CHK171-7178</strain>
    </source>
</reference>
<keyword evidence="1" id="KW-1133">Transmembrane helix</keyword>
<gene>
    <name evidence="2" type="ORF">K8V56_05260</name>
</gene>
<accession>A0A921FWQ7</accession>